<dbReference type="EMBL" id="AP021906">
    <property type="protein sequence ID" value="BBP88724.1"/>
    <property type="molecule type" value="Genomic_DNA"/>
</dbReference>
<evidence type="ECO:0000259" key="1">
    <source>
        <dbReference type="Pfam" id="PF13302"/>
    </source>
</evidence>
<dbReference type="GO" id="GO:0016747">
    <property type="term" value="F:acyltransferase activity, transferring groups other than amino-acyl groups"/>
    <property type="evidence" value="ECO:0007669"/>
    <property type="project" value="InterPro"/>
</dbReference>
<dbReference type="AlphaFoldDB" id="A0A5S9M988"/>
<dbReference type="InterPro" id="IPR016181">
    <property type="entry name" value="Acyl_CoA_acyltransferase"/>
</dbReference>
<dbReference type="SUPFAM" id="SSF55729">
    <property type="entry name" value="Acyl-CoA N-acyltransferases (Nat)"/>
    <property type="match status" value="1"/>
</dbReference>
<evidence type="ECO:0000313" key="3">
    <source>
        <dbReference type="Proteomes" id="UP000464658"/>
    </source>
</evidence>
<dbReference type="Gene3D" id="3.40.630.30">
    <property type="match status" value="1"/>
</dbReference>
<protein>
    <recommendedName>
        <fullName evidence="1">N-acetyltransferase domain-containing protein</fullName>
    </recommendedName>
</protein>
<dbReference type="InterPro" id="IPR000182">
    <property type="entry name" value="GNAT_dom"/>
</dbReference>
<proteinExistence type="predicted"/>
<reference evidence="2 3" key="1">
    <citation type="submission" date="2019-12" db="EMBL/GenBank/DDBJ databases">
        <title>Full genome sequence of a Bacillus safensis strain isolated from commercially available natto in Indonesia.</title>
        <authorList>
            <person name="Yoshida M."/>
            <person name="Uomi M."/>
            <person name="Waturangi D."/>
            <person name="Ekaputri J.J."/>
            <person name="Setiamarga D.H.E."/>
        </authorList>
    </citation>
    <scope>NUCLEOTIDE SEQUENCE [LARGE SCALE GENOMIC DNA]</scope>
    <source>
        <strain evidence="2 3">IDN1</strain>
    </source>
</reference>
<organism evidence="2 3">
    <name type="scientific">Bacillus safensis</name>
    <dbReference type="NCBI Taxonomy" id="561879"/>
    <lineage>
        <taxon>Bacteria</taxon>
        <taxon>Bacillati</taxon>
        <taxon>Bacillota</taxon>
        <taxon>Bacilli</taxon>
        <taxon>Bacillales</taxon>
        <taxon>Bacillaceae</taxon>
        <taxon>Bacillus</taxon>
    </lineage>
</organism>
<accession>A0A5S9M988</accession>
<dbReference type="Proteomes" id="UP000464658">
    <property type="component" value="Chromosome"/>
</dbReference>
<name>A0A5S9M988_BACIA</name>
<sequence length="60" mass="7348">MTVQTRTVLETERLKLRTMNEHDASFLYEELFQDEEVMKYYPSLKDEQQKKRVDCMESKK</sequence>
<evidence type="ECO:0000313" key="2">
    <source>
        <dbReference type="EMBL" id="BBP88724.1"/>
    </source>
</evidence>
<feature type="domain" description="N-acetyltransferase" evidence="1">
    <location>
        <begin position="13"/>
        <end position="52"/>
    </location>
</feature>
<dbReference type="Pfam" id="PF13302">
    <property type="entry name" value="Acetyltransf_3"/>
    <property type="match status" value="1"/>
</dbReference>
<gene>
    <name evidence="2" type="ORF">BsIDN1_23420</name>
</gene>